<name>A0ABZ2CNZ9_9BACI</name>
<dbReference type="InterPro" id="IPR044946">
    <property type="entry name" value="Restrct_endonuc_typeI_TRD_sf"/>
</dbReference>
<comment type="similarity">
    <text evidence="1">Belongs to the type-I restriction system S methylase family.</text>
</comment>
<feature type="domain" description="Type I restriction modification DNA specificity" evidence="4">
    <location>
        <begin position="222"/>
        <end position="347"/>
    </location>
</feature>
<dbReference type="GO" id="GO:0016787">
    <property type="term" value="F:hydrolase activity"/>
    <property type="evidence" value="ECO:0007669"/>
    <property type="project" value="UniProtKB-KW"/>
</dbReference>
<keyword evidence="5" id="KW-0540">Nuclease</keyword>
<dbReference type="CDD" id="cd17261">
    <property type="entry name" value="RMtype1_S_EcoKI-TRD2-CR2_like"/>
    <property type="match status" value="1"/>
</dbReference>
<keyword evidence="2" id="KW-0680">Restriction system</keyword>
<evidence type="ECO:0000256" key="3">
    <source>
        <dbReference type="ARBA" id="ARBA00023125"/>
    </source>
</evidence>
<dbReference type="InterPro" id="IPR052021">
    <property type="entry name" value="Type-I_RS_S_subunit"/>
</dbReference>
<protein>
    <submittedName>
        <fullName evidence="5">Restriction endonuclease subunit S</fullName>
        <ecNumber evidence="5">3.1.21.-</ecNumber>
    </submittedName>
</protein>
<accession>A0ABZ2CNZ9</accession>
<keyword evidence="5" id="KW-0255">Endonuclease</keyword>
<organism evidence="5 6">
    <name type="scientific">Shouchella rhizosphaerae</name>
    <dbReference type="NCBI Taxonomy" id="866786"/>
    <lineage>
        <taxon>Bacteria</taxon>
        <taxon>Bacillati</taxon>
        <taxon>Bacillota</taxon>
        <taxon>Bacilli</taxon>
        <taxon>Bacillales</taxon>
        <taxon>Bacillaceae</taxon>
        <taxon>Shouchella</taxon>
    </lineage>
</organism>
<dbReference type="RefSeq" id="WP_338464846.1">
    <property type="nucleotide sequence ID" value="NZ_CP144921.1"/>
</dbReference>
<evidence type="ECO:0000313" key="6">
    <source>
        <dbReference type="Proteomes" id="UP001341136"/>
    </source>
</evidence>
<dbReference type="InterPro" id="IPR000055">
    <property type="entry name" value="Restrct_endonuc_typeI_TRD"/>
</dbReference>
<dbReference type="PANTHER" id="PTHR30408:SF12">
    <property type="entry name" value="TYPE I RESTRICTION ENZYME MJAVIII SPECIFICITY SUBUNIT"/>
    <property type="match status" value="1"/>
</dbReference>
<dbReference type="EMBL" id="CP144921">
    <property type="protein sequence ID" value="WWA28886.1"/>
    <property type="molecule type" value="Genomic_DNA"/>
</dbReference>
<dbReference type="EC" id="3.1.21.-" evidence="5"/>
<dbReference type="GO" id="GO:0004519">
    <property type="term" value="F:endonuclease activity"/>
    <property type="evidence" value="ECO:0007669"/>
    <property type="project" value="UniProtKB-KW"/>
</dbReference>
<feature type="domain" description="Type I restriction modification DNA specificity" evidence="4">
    <location>
        <begin position="4"/>
        <end position="152"/>
    </location>
</feature>
<dbReference type="Proteomes" id="UP001341136">
    <property type="component" value="Chromosome"/>
</dbReference>
<evidence type="ECO:0000313" key="5">
    <source>
        <dbReference type="EMBL" id="WWA28886.1"/>
    </source>
</evidence>
<keyword evidence="5" id="KW-0378">Hydrolase</keyword>
<reference evidence="5 6" key="1">
    <citation type="submission" date="2024-01" db="EMBL/GenBank/DDBJ databases">
        <title>Culturomics analysis of mouse respiratory tract.</title>
        <authorList>
            <person name="Phillips A.M."/>
            <person name="Collette N.M."/>
            <person name="Mageeney C.M."/>
            <person name="Sinha A."/>
            <person name="Hern K.E."/>
            <person name="Arkin A.P."/>
            <person name="Williams K.P."/>
            <person name="Branda S."/>
        </authorList>
    </citation>
    <scope>NUCLEOTIDE SEQUENCE [LARGE SCALE GENOMIC DNA]</scope>
    <source>
        <strain evidence="5 6">CP20</strain>
    </source>
</reference>
<proteinExistence type="inferred from homology"/>
<sequence length="384" mass="44117">MNFISLGSTTKIKTGKLDANANNPNGLYPFFTCSKDTLRIDSYSYDCECVLVAGNGDLNVKHYKGKFDAYQRTYIIESLDTTKLNVRYLYYFLEFYVARLRELAIGGVIKYIKLGHLTEAKIPLRSLYEQKRIVSILDLATSLVKKRKAQIEALDQLTQSVFLEMFGDPLLNEKKWSVKPLGYFLERIDSGWSPKCNAFPANNDEKGVLKLSAVTKGIYIPSENKALPDSSIFKAQLEVKQGDILITRKNTRELIGACVYVFKTPKFLMIPDTIYRLVFNSKEEIDRIFLWRLLNNELFRKKITSLAEGSSGSMPNISKKKLLRLEIIAPPIELQDKFAEFIMKIEEQRLKFKQSEHLLEHNFNSIIQRAFKGELFTEEKLPTA</sequence>
<keyword evidence="3" id="KW-0238">DNA-binding</keyword>
<evidence type="ECO:0000256" key="1">
    <source>
        <dbReference type="ARBA" id="ARBA00010923"/>
    </source>
</evidence>
<evidence type="ECO:0000259" key="4">
    <source>
        <dbReference type="Pfam" id="PF01420"/>
    </source>
</evidence>
<dbReference type="Gene3D" id="3.90.220.20">
    <property type="entry name" value="DNA methylase specificity domains"/>
    <property type="match status" value="2"/>
</dbReference>
<keyword evidence="6" id="KW-1185">Reference proteome</keyword>
<dbReference type="Pfam" id="PF01420">
    <property type="entry name" value="Methylase_S"/>
    <property type="match status" value="2"/>
</dbReference>
<dbReference type="PANTHER" id="PTHR30408">
    <property type="entry name" value="TYPE-1 RESTRICTION ENZYME ECOKI SPECIFICITY PROTEIN"/>
    <property type="match status" value="1"/>
</dbReference>
<gene>
    <name evidence="5" type="ORF">V5G21_14185</name>
</gene>
<dbReference type="SUPFAM" id="SSF116734">
    <property type="entry name" value="DNA methylase specificity domain"/>
    <property type="match status" value="2"/>
</dbReference>
<evidence type="ECO:0000256" key="2">
    <source>
        <dbReference type="ARBA" id="ARBA00022747"/>
    </source>
</evidence>